<keyword evidence="1" id="KW-0175">Coiled coil</keyword>
<evidence type="ECO:0000256" key="3">
    <source>
        <dbReference type="SAM" id="Phobius"/>
    </source>
</evidence>
<feature type="region of interest" description="Disordered" evidence="2">
    <location>
        <begin position="289"/>
        <end position="308"/>
    </location>
</feature>
<gene>
    <name evidence="5" type="ORF">AT959_18920</name>
</gene>
<dbReference type="PANTHER" id="PTHR36698:SF2">
    <property type="entry name" value="MCE_MLAD DOMAIN-CONTAINING PROTEIN"/>
    <property type="match status" value="1"/>
</dbReference>
<keyword evidence="3" id="KW-0812">Transmembrane</keyword>
<dbReference type="Proteomes" id="UP000070186">
    <property type="component" value="Unassembled WGS sequence"/>
</dbReference>
<comment type="caution">
    <text evidence="5">The sequence shown here is derived from an EMBL/GenBank/DDBJ whole genome shotgun (WGS) entry which is preliminary data.</text>
</comment>
<name>A0A133XD89_9RHOO</name>
<dbReference type="RefSeq" id="WP_066886819.1">
    <property type="nucleotide sequence ID" value="NZ_LODL01000040.1"/>
</dbReference>
<keyword evidence="6" id="KW-1185">Reference proteome</keyword>
<dbReference type="InterPro" id="IPR003399">
    <property type="entry name" value="Mce/MlaD"/>
</dbReference>
<dbReference type="AlphaFoldDB" id="A0A133XD89"/>
<evidence type="ECO:0000256" key="1">
    <source>
        <dbReference type="SAM" id="Coils"/>
    </source>
</evidence>
<evidence type="ECO:0000259" key="4">
    <source>
        <dbReference type="Pfam" id="PF02470"/>
    </source>
</evidence>
<organism evidence="5 6">
    <name type="scientific">Dechloromonas denitrificans</name>
    <dbReference type="NCBI Taxonomy" id="281362"/>
    <lineage>
        <taxon>Bacteria</taxon>
        <taxon>Pseudomonadati</taxon>
        <taxon>Pseudomonadota</taxon>
        <taxon>Betaproteobacteria</taxon>
        <taxon>Rhodocyclales</taxon>
        <taxon>Azonexaceae</taxon>
        <taxon>Dechloromonas</taxon>
    </lineage>
</organism>
<proteinExistence type="predicted"/>
<reference evidence="5 6" key="1">
    <citation type="submission" date="2015-12" db="EMBL/GenBank/DDBJ databases">
        <title>Nitrous oxide reduction kinetics distinguish bacteria harboring typical versus atypical NosZ.</title>
        <authorList>
            <person name="Yoon S."/>
            <person name="Nissen S."/>
            <person name="Park D."/>
            <person name="Sanford R.A."/>
            <person name="Loeffler F.E."/>
        </authorList>
    </citation>
    <scope>NUCLEOTIDE SEQUENCE [LARGE SCALE GENOMIC DNA]</scope>
    <source>
        <strain evidence="5 6">ATCC BAA-841</strain>
    </source>
</reference>
<dbReference type="STRING" id="281362.AT959_18920"/>
<feature type="transmembrane region" description="Helical" evidence="3">
    <location>
        <begin position="7"/>
        <end position="29"/>
    </location>
</feature>
<sequence length="308" mass="32858">MENKSHAFAAGLFVILLGVAAFLAIYWLGGSKEDTHDYIVVTKQNIGGLNPQAQVRYRGIRVGKVTDIRLDPDDYSNILVTISVSEDVPLTRGTIAKLNYQGVTGLAHILLLETGKDMEPLEPNDERPPRITMIPSLFDELGETGTATLRQARQLMASANAMLSEENRQHLTATLANLEAASASMKPALDNLSGTLVQVKKLLDDKNVKSLSQAAGEVGPLLSDTRQLIGKMQQATDKLDVAIGDASAGGASALMPRLNELASDFSLTSRQLSRVLRILEDSPQGLVFGAPAMPPGPGEAGFSVEGAK</sequence>
<keyword evidence="3" id="KW-0472">Membrane</keyword>
<dbReference type="PANTHER" id="PTHR36698">
    <property type="entry name" value="BLL5892 PROTEIN"/>
    <property type="match status" value="1"/>
</dbReference>
<dbReference type="Pfam" id="PF02470">
    <property type="entry name" value="MlaD"/>
    <property type="match status" value="1"/>
</dbReference>
<evidence type="ECO:0000313" key="6">
    <source>
        <dbReference type="Proteomes" id="UP000070186"/>
    </source>
</evidence>
<keyword evidence="3" id="KW-1133">Transmembrane helix</keyword>
<feature type="coiled-coil region" evidence="1">
    <location>
        <begin position="149"/>
        <end position="181"/>
    </location>
</feature>
<protein>
    <submittedName>
        <fullName evidence="5">Mammalian cell entry protein</fullName>
    </submittedName>
</protein>
<evidence type="ECO:0000256" key="2">
    <source>
        <dbReference type="SAM" id="MobiDB-lite"/>
    </source>
</evidence>
<evidence type="ECO:0000313" key="5">
    <source>
        <dbReference type="EMBL" id="KXB28904.1"/>
    </source>
</evidence>
<dbReference type="EMBL" id="LODL01000040">
    <property type="protein sequence ID" value="KXB28904.1"/>
    <property type="molecule type" value="Genomic_DNA"/>
</dbReference>
<feature type="domain" description="Mce/MlaD" evidence="4">
    <location>
        <begin position="38"/>
        <end position="109"/>
    </location>
</feature>
<accession>A0A133XD89</accession>